<feature type="transmembrane region" description="Helical" evidence="1">
    <location>
        <begin position="379"/>
        <end position="403"/>
    </location>
</feature>
<proteinExistence type="predicted"/>
<organism evidence="2 3">
    <name type="scientific">Brachyspira aalborgi</name>
    <dbReference type="NCBI Taxonomy" id="29522"/>
    <lineage>
        <taxon>Bacteria</taxon>
        <taxon>Pseudomonadati</taxon>
        <taxon>Spirochaetota</taxon>
        <taxon>Spirochaetia</taxon>
        <taxon>Brachyspirales</taxon>
        <taxon>Brachyspiraceae</taxon>
        <taxon>Brachyspira</taxon>
    </lineage>
</organism>
<name>A0A5C8E9J5_9SPIR</name>
<dbReference type="RefSeq" id="WP_147735783.1">
    <property type="nucleotide sequence ID" value="NZ_SAXX01000004.1"/>
</dbReference>
<dbReference type="Proteomes" id="UP000324707">
    <property type="component" value="Unassembled WGS sequence"/>
</dbReference>
<feature type="transmembrane region" description="Helical" evidence="1">
    <location>
        <begin position="353"/>
        <end position="372"/>
    </location>
</feature>
<dbReference type="AlphaFoldDB" id="A0A5C8E9J5"/>
<keyword evidence="1" id="KW-0812">Transmembrane</keyword>
<gene>
    <name evidence="2" type="ORF">EPJ69_02015</name>
</gene>
<evidence type="ECO:0000256" key="1">
    <source>
        <dbReference type="SAM" id="Phobius"/>
    </source>
</evidence>
<feature type="transmembrane region" description="Helical" evidence="1">
    <location>
        <begin position="446"/>
        <end position="466"/>
    </location>
</feature>
<reference evidence="2 3" key="1">
    <citation type="journal article" date="1992" name="Lakartidningen">
        <title>[Penicillin V and not amoxicillin is the first choice preparation in acute otitis].</title>
        <authorList>
            <person name="Kamme C."/>
            <person name="Lundgren K."/>
            <person name="Prellner K."/>
        </authorList>
    </citation>
    <scope>NUCLEOTIDE SEQUENCE [LARGE SCALE GENOMIC DNA]</scope>
    <source>
        <strain evidence="2 3">PC5538III-lc</strain>
    </source>
</reference>
<evidence type="ECO:0000313" key="3">
    <source>
        <dbReference type="Proteomes" id="UP000324707"/>
    </source>
</evidence>
<evidence type="ECO:0008006" key="4">
    <source>
        <dbReference type="Google" id="ProtNLM"/>
    </source>
</evidence>
<sequence length="481" mass="56636">MEEPTIYNSENELMQWLKYDLNKQRFEKISFKHPAHYFVPAQEVTIRIIPSNSKINQIEINFDFSIKNIIKRLSNTTDVLYYEALYSNIYIANVKFNKTVDFSNFDFKTNILFNNVHFCDYVDFSNSIFQNLVSFEYSKIDILINFNSSHFKNKISFSNSKIEEMLMSCVKFNKSCEFYNDIIINSVKIYGLNDNINSLLIFNNIIFDNENSLLSIINCKLKYIDLLNTIIKGMINIEHSSADMVNFKYSIVNGGVINLTNFTIKEFMNRESALFFKNQAYARNNIIDALEYKAKEIEMHKKELIKKPNKTSKDWLDIISIFLSSLYSDNGQNWGQSFLCTLIIPSIFFSISYIPYNISYFLYILILSFLFIEFKCKDILKYIFTSIFAYIIFCGFLPIFYLYGLKELLNIDFFKELLRFLTPTNFEAITNISKDNMSYIYKDNHILGIITKSFSYFLGKIAFWYGSVQTIQAFRKFSKNS</sequence>
<evidence type="ECO:0000313" key="2">
    <source>
        <dbReference type="EMBL" id="TXJ34729.1"/>
    </source>
</evidence>
<dbReference type="EMBL" id="SAXX01000004">
    <property type="protein sequence ID" value="TXJ34729.1"/>
    <property type="molecule type" value="Genomic_DNA"/>
</dbReference>
<keyword evidence="1" id="KW-1133">Transmembrane helix</keyword>
<accession>A0A5C8E9J5</accession>
<comment type="caution">
    <text evidence="2">The sequence shown here is derived from an EMBL/GenBank/DDBJ whole genome shotgun (WGS) entry which is preliminary data.</text>
</comment>
<protein>
    <recommendedName>
        <fullName evidence="4">Pentapeptide repeat-containing protein</fullName>
    </recommendedName>
</protein>
<keyword evidence="1" id="KW-0472">Membrane</keyword>